<dbReference type="EMBL" id="PKMF04000356">
    <property type="protein sequence ID" value="KAK7836320.1"/>
    <property type="molecule type" value="Genomic_DNA"/>
</dbReference>
<keyword evidence="4 6" id="KW-1133">Transmembrane helix</keyword>
<dbReference type="PANTHER" id="PTHR42893:SF11">
    <property type="entry name" value="PROTEIN DETOXIFICATION 43"/>
    <property type="match status" value="1"/>
</dbReference>
<feature type="transmembrane region" description="Helical" evidence="6">
    <location>
        <begin position="86"/>
        <end position="108"/>
    </location>
</feature>
<comment type="caution">
    <text evidence="7">The sequence shown here is derived from an EMBL/GenBank/DDBJ whole genome shotgun (WGS) entry which is preliminary data.</text>
</comment>
<feature type="transmembrane region" description="Helical" evidence="6">
    <location>
        <begin position="120"/>
        <end position="143"/>
    </location>
</feature>
<evidence type="ECO:0000256" key="6">
    <source>
        <dbReference type="SAM" id="Phobius"/>
    </source>
</evidence>
<comment type="similarity">
    <text evidence="2">Belongs to the multi antimicrobial extrusion (MATE) (TC 2.A.66.1) family.</text>
</comment>
<feature type="transmembrane region" description="Helical" evidence="6">
    <location>
        <begin position="20"/>
        <end position="44"/>
    </location>
</feature>
<dbReference type="InterPro" id="IPR044644">
    <property type="entry name" value="DinF-like"/>
</dbReference>
<organism evidence="7 8">
    <name type="scientific">Quercus suber</name>
    <name type="common">Cork oak</name>
    <dbReference type="NCBI Taxonomy" id="58331"/>
    <lineage>
        <taxon>Eukaryota</taxon>
        <taxon>Viridiplantae</taxon>
        <taxon>Streptophyta</taxon>
        <taxon>Embryophyta</taxon>
        <taxon>Tracheophyta</taxon>
        <taxon>Spermatophyta</taxon>
        <taxon>Magnoliopsida</taxon>
        <taxon>eudicotyledons</taxon>
        <taxon>Gunneridae</taxon>
        <taxon>Pentapetalae</taxon>
        <taxon>rosids</taxon>
        <taxon>fabids</taxon>
        <taxon>Fagales</taxon>
        <taxon>Fagaceae</taxon>
        <taxon>Quercus</taxon>
    </lineage>
</organism>
<keyword evidence="8" id="KW-1185">Reference proteome</keyword>
<comment type="subcellular location">
    <subcellularLocation>
        <location evidence="1">Membrane</location>
        <topology evidence="1">Multi-pass membrane protein</topology>
    </subcellularLocation>
</comment>
<keyword evidence="5 6" id="KW-0472">Membrane</keyword>
<proteinExistence type="inferred from homology"/>
<evidence type="ECO:0000256" key="3">
    <source>
        <dbReference type="ARBA" id="ARBA00022692"/>
    </source>
</evidence>
<dbReference type="AlphaFoldDB" id="A0AAW0KC17"/>
<dbReference type="PANTHER" id="PTHR42893">
    <property type="entry name" value="PROTEIN DETOXIFICATION 44, CHLOROPLASTIC-RELATED"/>
    <property type="match status" value="1"/>
</dbReference>
<name>A0AAW0KC17_QUESU</name>
<reference evidence="7 8" key="1">
    <citation type="journal article" date="2018" name="Sci. Data">
        <title>The draft genome sequence of cork oak.</title>
        <authorList>
            <person name="Ramos A.M."/>
            <person name="Usie A."/>
            <person name="Barbosa P."/>
            <person name="Barros P.M."/>
            <person name="Capote T."/>
            <person name="Chaves I."/>
            <person name="Simoes F."/>
            <person name="Abreu I."/>
            <person name="Carrasquinho I."/>
            <person name="Faro C."/>
            <person name="Guimaraes J.B."/>
            <person name="Mendonca D."/>
            <person name="Nobrega F."/>
            <person name="Rodrigues L."/>
            <person name="Saibo N.J.M."/>
            <person name="Varela M.C."/>
            <person name="Egas C."/>
            <person name="Matos J."/>
            <person name="Miguel C.M."/>
            <person name="Oliveira M.M."/>
            <person name="Ricardo C.P."/>
            <person name="Goncalves S."/>
        </authorList>
    </citation>
    <scope>NUCLEOTIDE SEQUENCE [LARGE SCALE GENOMIC DNA]</scope>
    <source>
        <strain evidence="8">cv. HL8</strain>
    </source>
</reference>
<dbReference type="GO" id="GO:0015137">
    <property type="term" value="F:citrate transmembrane transporter activity"/>
    <property type="evidence" value="ECO:0007669"/>
    <property type="project" value="TreeGrafter"/>
</dbReference>
<accession>A0AAW0KC17</accession>
<evidence type="ECO:0000256" key="1">
    <source>
        <dbReference type="ARBA" id="ARBA00004141"/>
    </source>
</evidence>
<dbReference type="Proteomes" id="UP000237347">
    <property type="component" value="Unassembled WGS sequence"/>
</dbReference>
<evidence type="ECO:0000256" key="4">
    <source>
        <dbReference type="ARBA" id="ARBA00022989"/>
    </source>
</evidence>
<evidence type="ECO:0000313" key="8">
    <source>
        <dbReference type="Proteomes" id="UP000237347"/>
    </source>
</evidence>
<dbReference type="GO" id="GO:0016020">
    <property type="term" value="C:membrane"/>
    <property type="evidence" value="ECO:0007669"/>
    <property type="project" value="UniProtKB-SubCell"/>
</dbReference>
<protein>
    <submittedName>
        <fullName evidence="7">Protein detoxification 43</fullName>
    </submittedName>
</protein>
<evidence type="ECO:0000256" key="5">
    <source>
        <dbReference type="ARBA" id="ARBA00023136"/>
    </source>
</evidence>
<sequence length="144" mass="15700">MDVVLEPIFIFVLHMGVKGAAIAHALSQVIVVTSCVTFVASLAARLGPTPMAAFQICLQFIAGTQPINTFAFVLDGVNYGAADFAYTAYSMAILDKFLLLFIQIMMAIASITSEYLLAKYIGYLGIWYALVIYMGLRTIAGVWR</sequence>
<keyword evidence="3 6" id="KW-0812">Transmembrane</keyword>
<gene>
    <name evidence="7" type="primary">DTX43_1</name>
    <name evidence="7" type="ORF">CFP56_022742</name>
</gene>
<evidence type="ECO:0000313" key="7">
    <source>
        <dbReference type="EMBL" id="KAK7836320.1"/>
    </source>
</evidence>
<evidence type="ECO:0000256" key="2">
    <source>
        <dbReference type="ARBA" id="ARBA00010199"/>
    </source>
</evidence>